<dbReference type="AlphaFoldDB" id="A0A1H6DFS9"/>
<feature type="compositionally biased region" description="Basic residues" evidence="1">
    <location>
        <begin position="413"/>
        <end position="439"/>
    </location>
</feature>
<organism evidence="3 4">
    <name type="scientific">Actinacidiphila yanglinensis</name>
    <dbReference type="NCBI Taxonomy" id="310779"/>
    <lineage>
        <taxon>Bacteria</taxon>
        <taxon>Bacillati</taxon>
        <taxon>Actinomycetota</taxon>
        <taxon>Actinomycetes</taxon>
        <taxon>Kitasatosporales</taxon>
        <taxon>Streptomycetaceae</taxon>
        <taxon>Actinacidiphila</taxon>
    </lineage>
</organism>
<keyword evidence="4" id="KW-1185">Reference proteome</keyword>
<gene>
    <name evidence="3" type="ORF">SAMN05216223_1156</name>
</gene>
<dbReference type="PANTHER" id="PTHR39339:SF1">
    <property type="entry name" value="CHAD DOMAIN-CONTAINING PROTEIN"/>
    <property type="match status" value="1"/>
</dbReference>
<dbReference type="CDD" id="cd07374">
    <property type="entry name" value="CYTH-like_Pase"/>
    <property type="match status" value="1"/>
</dbReference>
<dbReference type="SUPFAM" id="SSF55154">
    <property type="entry name" value="CYTH-like phosphatases"/>
    <property type="match status" value="1"/>
</dbReference>
<dbReference type="InterPro" id="IPR038186">
    <property type="entry name" value="CHAD_dom_sf"/>
</dbReference>
<dbReference type="InterPro" id="IPR007899">
    <property type="entry name" value="CHAD_dom"/>
</dbReference>
<reference evidence="3 4" key="1">
    <citation type="submission" date="2016-10" db="EMBL/GenBank/DDBJ databases">
        <authorList>
            <person name="de Groot N.N."/>
        </authorList>
    </citation>
    <scope>NUCLEOTIDE SEQUENCE [LARGE SCALE GENOMIC DNA]</scope>
    <source>
        <strain evidence="3 4">CGMCC 4.2023</strain>
    </source>
</reference>
<feature type="region of interest" description="Disordered" evidence="1">
    <location>
        <begin position="408"/>
        <end position="456"/>
    </location>
</feature>
<proteinExistence type="predicted"/>
<dbReference type="InterPro" id="IPR033469">
    <property type="entry name" value="CYTH-like_dom_sf"/>
</dbReference>
<dbReference type="PROSITE" id="PS51708">
    <property type="entry name" value="CHAD"/>
    <property type="match status" value="1"/>
</dbReference>
<evidence type="ECO:0000259" key="2">
    <source>
        <dbReference type="PROSITE" id="PS51708"/>
    </source>
</evidence>
<sequence>MAGQAPCMTATHLEQEVTFEGAGPLDAGRLDALPKVAQVTEAPREELDAVYYDTADLRLLSRGITLRRRRGGHDEGWHLKLPASAGRREVHAPLRAGKPGEVPWELDRRVRAYTRSHRLGPVAHLRTHRRRHLLLDRKGRTLAEVAEDEVDAHILDVERLRTAAMHFAGPEPADSRAGATRRTDARDTAPRGSGADGSGTSTRVVHWSEVEVEKERGDERLLGAADRWLDAHGWSRPARTGKLDHALGAALSLPPDAAPPSRPRPGTAGECFMRRLSEQTDILLETDAAVRADEPDAVHRMRTTSRRLRNLLRDNRPLLDRRRTDAVAVALRRLTRALADARDHEVLAADLPRQAAQLTEPQERALAGRIAGQEAARYAEAHRSAAAWLDRPAYFALLDALDGLRTEPPLRPGRSRRPAAKHLRKVAARNHRRLSRRMRTAADAPAGPPRDKALHQTRKAVRRARHSAETALPYSGKRANKYRKRAKALQGVLGAHQDAVVARAELPDLAARARRRGADTYGYGRLHAEQERRAAAALDALPSMWRRLRPY</sequence>
<dbReference type="Pfam" id="PF05235">
    <property type="entry name" value="CHAD"/>
    <property type="match status" value="1"/>
</dbReference>
<feature type="region of interest" description="Disordered" evidence="1">
    <location>
        <begin position="168"/>
        <end position="210"/>
    </location>
</feature>
<accession>A0A1H6DFS9</accession>
<dbReference type="Pfam" id="PF01928">
    <property type="entry name" value="CYTH"/>
    <property type="match status" value="1"/>
</dbReference>
<dbReference type="Gene3D" id="2.40.320.10">
    <property type="entry name" value="Hypothetical Protein Pfu-838710-001"/>
    <property type="match status" value="1"/>
</dbReference>
<dbReference type="InterPro" id="IPR023577">
    <property type="entry name" value="CYTH_domain"/>
</dbReference>
<evidence type="ECO:0000256" key="1">
    <source>
        <dbReference type="SAM" id="MobiDB-lite"/>
    </source>
</evidence>
<dbReference type="Gene3D" id="1.40.20.10">
    <property type="entry name" value="CHAD domain"/>
    <property type="match status" value="1"/>
</dbReference>
<dbReference type="EMBL" id="FNVU01000015">
    <property type="protein sequence ID" value="SEG84094.1"/>
    <property type="molecule type" value="Genomic_DNA"/>
</dbReference>
<dbReference type="PANTHER" id="PTHR39339">
    <property type="entry name" value="SLR1444 PROTEIN"/>
    <property type="match status" value="1"/>
</dbReference>
<dbReference type="SMART" id="SM00880">
    <property type="entry name" value="CHAD"/>
    <property type="match status" value="1"/>
</dbReference>
<evidence type="ECO:0000313" key="3">
    <source>
        <dbReference type="EMBL" id="SEG84094.1"/>
    </source>
</evidence>
<name>A0A1H6DFS9_9ACTN</name>
<dbReference type="SMART" id="SM01118">
    <property type="entry name" value="CYTH"/>
    <property type="match status" value="1"/>
</dbReference>
<protein>
    <submittedName>
        <fullName evidence="3">CHAD domain-containing protein</fullName>
    </submittedName>
</protein>
<evidence type="ECO:0000313" key="4">
    <source>
        <dbReference type="Proteomes" id="UP000236754"/>
    </source>
</evidence>
<feature type="domain" description="CHAD" evidence="2">
    <location>
        <begin position="265"/>
        <end position="550"/>
    </location>
</feature>
<dbReference type="Proteomes" id="UP000236754">
    <property type="component" value="Unassembled WGS sequence"/>
</dbReference>